<evidence type="ECO:0000313" key="1">
    <source>
        <dbReference type="EMBL" id="ELP35163.1"/>
    </source>
</evidence>
<sequence>MTFSMKAAGDEYRQHLAKKRCGVLSIAEMRCLEHPGRRSYEGRRREIHPLCFSG</sequence>
<gene>
    <name evidence="1" type="ORF">RBSWK_00831</name>
</gene>
<evidence type="ECO:0000313" key="2">
    <source>
        <dbReference type="Proteomes" id="UP000010959"/>
    </source>
</evidence>
<dbReference type="Proteomes" id="UP000010959">
    <property type="component" value="Unassembled WGS sequence"/>
</dbReference>
<protein>
    <submittedName>
        <fullName evidence="1">Uncharacterized protein</fullName>
    </submittedName>
</protein>
<name>L7CMF5_RHOBT</name>
<reference evidence="1 2" key="1">
    <citation type="journal article" date="2013" name="Mar. Genomics">
        <title>Expression of sulfatases in Rhodopirellula baltica and the diversity of sulfatases in the genus Rhodopirellula.</title>
        <authorList>
            <person name="Wegner C.E."/>
            <person name="Richter-Heitmann T."/>
            <person name="Klindworth A."/>
            <person name="Klockow C."/>
            <person name="Richter M."/>
            <person name="Achstetter T."/>
            <person name="Glockner F.O."/>
            <person name="Harder J."/>
        </authorList>
    </citation>
    <scope>NUCLEOTIDE SEQUENCE [LARGE SCALE GENOMIC DNA]</scope>
    <source>
        <strain evidence="1 2">SWK14</strain>
    </source>
</reference>
<proteinExistence type="predicted"/>
<dbReference type="EMBL" id="AMWG01000020">
    <property type="protein sequence ID" value="ELP35163.1"/>
    <property type="molecule type" value="Genomic_DNA"/>
</dbReference>
<accession>L7CMF5</accession>
<comment type="caution">
    <text evidence="1">The sequence shown here is derived from an EMBL/GenBank/DDBJ whole genome shotgun (WGS) entry which is preliminary data.</text>
</comment>
<dbReference type="AlphaFoldDB" id="L7CMF5"/>
<organism evidence="1 2">
    <name type="scientific">Rhodopirellula baltica SWK14</name>
    <dbReference type="NCBI Taxonomy" id="993516"/>
    <lineage>
        <taxon>Bacteria</taxon>
        <taxon>Pseudomonadati</taxon>
        <taxon>Planctomycetota</taxon>
        <taxon>Planctomycetia</taxon>
        <taxon>Pirellulales</taxon>
        <taxon>Pirellulaceae</taxon>
        <taxon>Rhodopirellula</taxon>
    </lineage>
</organism>